<reference evidence="12 13" key="1">
    <citation type="journal article" date="2020" name="IScience">
        <title>Genome Sequencing of the Endangered Kingdonia uniflora (Circaeasteraceae, Ranunculales) Reveals Potential Mechanisms of Evolutionary Specialization.</title>
        <authorList>
            <person name="Sun Y."/>
            <person name="Deng T."/>
            <person name="Zhang A."/>
            <person name="Moore M.J."/>
            <person name="Landis J.B."/>
            <person name="Lin N."/>
            <person name="Zhang H."/>
            <person name="Zhang X."/>
            <person name="Huang J."/>
            <person name="Zhang X."/>
            <person name="Sun H."/>
            <person name="Wang H."/>
        </authorList>
    </citation>
    <scope>NUCLEOTIDE SEQUENCE [LARGE SCALE GENOMIC DNA]</scope>
    <source>
        <strain evidence="12">TB1705</strain>
        <tissue evidence="12">Leaf</tissue>
    </source>
</reference>
<dbReference type="PANTHER" id="PTHR48100:SF10">
    <property type="entry name" value="2-CARBOXY-D-ARABINITOL-1-PHOSPHATASE-RELATED"/>
    <property type="match status" value="1"/>
</dbReference>
<dbReference type="EC" id="3.1.3.63" evidence="8"/>
<keyword evidence="4" id="KW-0378">Hydrolase</keyword>
<evidence type="ECO:0000313" key="13">
    <source>
        <dbReference type="Proteomes" id="UP000541444"/>
    </source>
</evidence>
<evidence type="ECO:0000256" key="4">
    <source>
        <dbReference type="ARBA" id="ARBA00022801"/>
    </source>
</evidence>
<proteinExistence type="inferred from homology"/>
<keyword evidence="5" id="KW-0809">Transit peptide</keyword>
<feature type="binding site" evidence="10">
    <location>
        <position position="163"/>
    </location>
    <ligand>
        <name>substrate</name>
    </ligand>
</feature>
<dbReference type="AlphaFoldDB" id="A0A7J7MCF1"/>
<evidence type="ECO:0000256" key="3">
    <source>
        <dbReference type="ARBA" id="ARBA00022640"/>
    </source>
</evidence>
<dbReference type="InterPro" id="IPR050275">
    <property type="entry name" value="PGM_Phosphatase"/>
</dbReference>
<dbReference type="SUPFAM" id="SSF53254">
    <property type="entry name" value="Phosphoglycerate mutase-like"/>
    <property type="match status" value="2"/>
</dbReference>
<dbReference type="PROSITE" id="PS00175">
    <property type="entry name" value="PG_MUTASE"/>
    <property type="match status" value="1"/>
</dbReference>
<dbReference type="FunFam" id="3.40.50.1240:FF:000018">
    <property type="entry name" value="Phosphoglycerate mutase"/>
    <property type="match status" value="1"/>
</dbReference>
<feature type="binding site" evidence="10">
    <location>
        <begin position="77"/>
        <end position="84"/>
    </location>
    <ligand>
        <name>substrate</name>
    </ligand>
</feature>
<feature type="active site" description="Proton donor/acceptor" evidence="9">
    <location>
        <position position="152"/>
    </location>
</feature>
<sequence length="473" mass="53039">MLALASTLINQNQFLLHKNPNLNLFTKRNPKSLSIRLSSRLKEPERSPNSEEREEELLRSSISFPVIKARKRVVLVRHGQSTWNEEGRIQGSSNFSVLTKKGEAQAKTSREMLANDAFNVCFASPLNRSKRTAEIIWGTRDDEMIFESGLREIDLYSFQGLLKNEGEKKFGAAFQQWKYDASNFNIDGHYPVKELWSRARNCWTKILAHEGKSILVVAHNAVNQSLVASAMGLGPEYFRLLLQSNCGVSVLDFIPRVEEGTPHICLNRLNQTPSSPIAALNSESRKSYKRIILVCDVSTENNIKVQEAGDCLGAESAPQNVEMKQMPNLQVEYMLSQLNKARNYNLVSINFFYQTKGATDYSQLQPGWLNGVDDEITTQLWTQSEKAWNSILDDLSDEPTSEKNVVVVGHPALHIALLVHCLNLKKELLGSFHLDGGSVSVIDFPNGPAGRGVIRCVNYTAHLGRWAIPVTIN</sequence>
<dbReference type="InterPro" id="IPR001345">
    <property type="entry name" value="PG/BPGM_mutase_AS"/>
</dbReference>
<comment type="similarity">
    <text evidence="6">Belongs to the phosphoglycerate mutase family.</text>
</comment>
<evidence type="ECO:0000256" key="8">
    <source>
        <dbReference type="ARBA" id="ARBA00066640"/>
    </source>
</evidence>
<dbReference type="InterPro" id="IPR013078">
    <property type="entry name" value="His_Pase_superF_clade-1"/>
</dbReference>
<dbReference type="SMART" id="SM00855">
    <property type="entry name" value="PGAM"/>
    <property type="match status" value="1"/>
</dbReference>
<feature type="compositionally biased region" description="Basic and acidic residues" evidence="11">
    <location>
        <begin position="40"/>
        <end position="51"/>
    </location>
</feature>
<comment type="catalytic activity">
    <reaction evidence="7">
        <text>2-carboxy-D-arabinitol 1-phosphate + H2O = 2-carboxy-D-arabinitol + phosphate</text>
        <dbReference type="Rhea" id="RHEA:17837"/>
        <dbReference type="ChEBI" id="CHEBI:15377"/>
        <dbReference type="ChEBI" id="CHEBI:43474"/>
        <dbReference type="ChEBI" id="CHEBI:58008"/>
        <dbReference type="ChEBI" id="CHEBI:58185"/>
        <dbReference type="EC" id="3.1.3.63"/>
    </reaction>
</comment>
<evidence type="ECO:0000256" key="10">
    <source>
        <dbReference type="PIRSR" id="PIRSR613078-2"/>
    </source>
</evidence>
<dbReference type="GO" id="GO:0009570">
    <property type="term" value="C:chloroplast stroma"/>
    <property type="evidence" value="ECO:0007669"/>
    <property type="project" value="UniProtKB-SubCell"/>
</dbReference>
<evidence type="ECO:0000313" key="12">
    <source>
        <dbReference type="EMBL" id="KAF6152512.1"/>
    </source>
</evidence>
<keyword evidence="2" id="KW-0150">Chloroplast</keyword>
<feature type="binding site" evidence="10">
    <location>
        <position position="128"/>
    </location>
    <ligand>
        <name>substrate</name>
    </ligand>
</feature>
<gene>
    <name evidence="12" type="ORF">GIB67_023206</name>
</gene>
<evidence type="ECO:0000256" key="6">
    <source>
        <dbReference type="ARBA" id="ARBA00038362"/>
    </source>
</evidence>
<dbReference type="GO" id="GO:0047538">
    <property type="term" value="F:2-carboxy-D-arabinitol-1-phosphatase activity"/>
    <property type="evidence" value="ECO:0007669"/>
    <property type="project" value="UniProtKB-EC"/>
</dbReference>
<comment type="caution">
    <text evidence="12">The sequence shown here is derived from an EMBL/GenBank/DDBJ whole genome shotgun (WGS) entry which is preliminary data.</text>
</comment>
<evidence type="ECO:0000256" key="2">
    <source>
        <dbReference type="ARBA" id="ARBA00022528"/>
    </source>
</evidence>
<name>A0A7J7MCF1_9MAGN</name>
<protein>
    <recommendedName>
        <fullName evidence="8">2-carboxy-D-arabinitol-1-phosphatase</fullName>
        <ecNumber evidence="8">3.1.3.63</ecNumber>
    </recommendedName>
</protein>
<feature type="active site" description="Tele-phosphohistidine intermediate" evidence="9">
    <location>
        <position position="78"/>
    </location>
</feature>
<keyword evidence="13" id="KW-1185">Reference proteome</keyword>
<dbReference type="InterPro" id="IPR029033">
    <property type="entry name" value="His_PPase_superfam"/>
</dbReference>
<dbReference type="Pfam" id="PF00300">
    <property type="entry name" value="His_Phos_1"/>
    <property type="match status" value="1"/>
</dbReference>
<dbReference type="EMBL" id="JACGCM010001627">
    <property type="protein sequence ID" value="KAF6152512.1"/>
    <property type="molecule type" value="Genomic_DNA"/>
</dbReference>
<keyword evidence="3" id="KW-0934">Plastid</keyword>
<dbReference type="Proteomes" id="UP000541444">
    <property type="component" value="Unassembled WGS sequence"/>
</dbReference>
<comment type="subcellular location">
    <subcellularLocation>
        <location evidence="1">Plastid</location>
        <location evidence="1">Chloroplast stroma</location>
    </subcellularLocation>
</comment>
<evidence type="ECO:0000256" key="5">
    <source>
        <dbReference type="ARBA" id="ARBA00022946"/>
    </source>
</evidence>
<evidence type="ECO:0000256" key="11">
    <source>
        <dbReference type="SAM" id="MobiDB-lite"/>
    </source>
</evidence>
<dbReference type="OrthoDB" id="354304at2759"/>
<evidence type="ECO:0000256" key="9">
    <source>
        <dbReference type="PIRSR" id="PIRSR613078-1"/>
    </source>
</evidence>
<dbReference type="Gene3D" id="3.40.50.1240">
    <property type="entry name" value="Phosphoglycerate mutase-like"/>
    <property type="match status" value="2"/>
</dbReference>
<dbReference type="PANTHER" id="PTHR48100">
    <property type="entry name" value="BROAD-SPECIFICITY PHOSPHATASE YOR283W-RELATED"/>
    <property type="match status" value="1"/>
</dbReference>
<organism evidence="12 13">
    <name type="scientific">Kingdonia uniflora</name>
    <dbReference type="NCBI Taxonomy" id="39325"/>
    <lineage>
        <taxon>Eukaryota</taxon>
        <taxon>Viridiplantae</taxon>
        <taxon>Streptophyta</taxon>
        <taxon>Embryophyta</taxon>
        <taxon>Tracheophyta</taxon>
        <taxon>Spermatophyta</taxon>
        <taxon>Magnoliopsida</taxon>
        <taxon>Ranunculales</taxon>
        <taxon>Circaeasteraceae</taxon>
        <taxon>Kingdonia</taxon>
    </lineage>
</organism>
<feature type="region of interest" description="Disordered" evidence="11">
    <location>
        <begin position="36"/>
        <end position="55"/>
    </location>
</feature>
<dbReference type="CDD" id="cd07067">
    <property type="entry name" value="HP_PGM_like"/>
    <property type="match status" value="1"/>
</dbReference>
<evidence type="ECO:0000256" key="1">
    <source>
        <dbReference type="ARBA" id="ARBA00004470"/>
    </source>
</evidence>
<accession>A0A7J7MCF1</accession>
<evidence type="ECO:0000256" key="7">
    <source>
        <dbReference type="ARBA" id="ARBA00052441"/>
    </source>
</evidence>